<evidence type="ECO:0000259" key="8">
    <source>
        <dbReference type="Pfam" id="PF13525"/>
    </source>
</evidence>
<organism evidence="9 10">
    <name type="scientific">Silvimonas iriomotensis</name>
    <dbReference type="NCBI Taxonomy" id="449662"/>
    <lineage>
        <taxon>Bacteria</taxon>
        <taxon>Pseudomonadati</taxon>
        <taxon>Pseudomonadota</taxon>
        <taxon>Betaproteobacteria</taxon>
        <taxon>Neisseriales</taxon>
        <taxon>Chitinibacteraceae</taxon>
        <taxon>Silvimonas</taxon>
    </lineage>
</organism>
<comment type="function">
    <text evidence="6">Part of the outer membrane protein assembly complex, which is involved in assembly and insertion of beta-barrel proteins into the outer membrane.</text>
</comment>
<dbReference type="PROSITE" id="PS51257">
    <property type="entry name" value="PROKAR_LIPOPROTEIN"/>
    <property type="match status" value="1"/>
</dbReference>
<dbReference type="NCBIfam" id="TIGR03302">
    <property type="entry name" value="OM_YfiO"/>
    <property type="match status" value="1"/>
</dbReference>
<evidence type="ECO:0000256" key="7">
    <source>
        <dbReference type="SAM" id="SignalP"/>
    </source>
</evidence>
<dbReference type="Gene3D" id="1.25.40.10">
    <property type="entry name" value="Tetratricopeptide repeat domain"/>
    <property type="match status" value="1"/>
</dbReference>
<dbReference type="HAMAP" id="MF_00922">
    <property type="entry name" value="OM_assembly_BamD"/>
    <property type="match status" value="1"/>
</dbReference>
<comment type="subunit">
    <text evidence="6">Part of the Bam complex.</text>
</comment>
<dbReference type="InterPro" id="IPR011990">
    <property type="entry name" value="TPR-like_helical_dom_sf"/>
</dbReference>
<dbReference type="PANTHER" id="PTHR37423">
    <property type="entry name" value="SOLUBLE LYTIC MUREIN TRANSGLYCOSYLASE-RELATED"/>
    <property type="match status" value="1"/>
</dbReference>
<keyword evidence="4 6" id="KW-0998">Cell outer membrane</keyword>
<dbReference type="InterPro" id="IPR017689">
    <property type="entry name" value="BamD"/>
</dbReference>
<dbReference type="RefSeq" id="WP_188705435.1">
    <property type="nucleotide sequence ID" value="NZ_BMLX01000005.1"/>
</dbReference>
<dbReference type="CDD" id="cd15830">
    <property type="entry name" value="BamD"/>
    <property type="match status" value="1"/>
</dbReference>
<accession>A0ABQ2PCI0</accession>
<feature type="signal peptide" evidence="7">
    <location>
        <begin position="1"/>
        <end position="24"/>
    </location>
</feature>
<name>A0ABQ2PCI0_9NEIS</name>
<keyword evidence="2 6" id="KW-0472">Membrane</keyword>
<comment type="subcellular location">
    <subcellularLocation>
        <location evidence="6">Cell outer membrane</location>
        <topology evidence="6">Lipid-anchor</topology>
    </subcellularLocation>
</comment>
<keyword evidence="1 6" id="KW-0732">Signal</keyword>
<dbReference type="InterPro" id="IPR039565">
    <property type="entry name" value="BamD-like"/>
</dbReference>
<gene>
    <name evidence="9" type="primary">comL</name>
    <name evidence="6" type="synonym">bamD</name>
    <name evidence="9" type="ORF">GCM10010970_32100</name>
</gene>
<evidence type="ECO:0000256" key="2">
    <source>
        <dbReference type="ARBA" id="ARBA00023136"/>
    </source>
</evidence>
<dbReference type="Proteomes" id="UP000637267">
    <property type="component" value="Unassembled WGS sequence"/>
</dbReference>
<keyword evidence="10" id="KW-1185">Reference proteome</keyword>
<feature type="domain" description="Outer membrane lipoprotein BamD-like" evidence="8">
    <location>
        <begin position="36"/>
        <end position="239"/>
    </location>
</feature>
<reference evidence="10" key="1">
    <citation type="journal article" date="2019" name="Int. J. Syst. Evol. Microbiol.">
        <title>The Global Catalogue of Microorganisms (GCM) 10K type strain sequencing project: providing services to taxonomists for standard genome sequencing and annotation.</title>
        <authorList>
            <consortium name="The Broad Institute Genomics Platform"/>
            <consortium name="The Broad Institute Genome Sequencing Center for Infectious Disease"/>
            <person name="Wu L."/>
            <person name="Ma J."/>
        </authorList>
    </citation>
    <scope>NUCLEOTIDE SEQUENCE [LARGE SCALE GENOMIC DNA]</scope>
    <source>
        <strain evidence="10">CGMCC 1.8859</strain>
    </source>
</reference>
<evidence type="ECO:0000256" key="6">
    <source>
        <dbReference type="HAMAP-Rule" id="MF_00922"/>
    </source>
</evidence>
<feature type="chain" id="PRO_5046849443" description="Outer membrane protein assembly factor BamD" evidence="7">
    <location>
        <begin position="25"/>
        <end position="266"/>
    </location>
</feature>
<keyword evidence="3 6" id="KW-0564">Palmitate</keyword>
<protein>
    <recommendedName>
        <fullName evidence="6">Outer membrane protein assembly factor BamD</fullName>
    </recommendedName>
</protein>
<sequence>MNKILPRIAAFAVAALLLAGCASTPDEQDETKGWSAEKIYNEGKNEQSSHNWDRSTKLFEALEARYPYGRFAQQALLEMAYNQYKNMDAQPALASLDRFMKQYPAHPSMDYALYLKGLVNFNETQGFLSALAKQDMAERDPKAARDSFDAFKELVDRYPDSKYAEDARSRMAYLVGALANHELYVAKYYYRRGAYLAAANRGKGLVENFGNTKMVEPALGIMVRSYDKLGLTELRDDAKRVLLQNYPNTVVLEDSYWKTGSWWTLW</sequence>
<dbReference type="Pfam" id="PF13525">
    <property type="entry name" value="YfiO"/>
    <property type="match status" value="1"/>
</dbReference>
<evidence type="ECO:0000256" key="5">
    <source>
        <dbReference type="ARBA" id="ARBA00023288"/>
    </source>
</evidence>
<evidence type="ECO:0000256" key="1">
    <source>
        <dbReference type="ARBA" id="ARBA00022729"/>
    </source>
</evidence>
<evidence type="ECO:0000256" key="3">
    <source>
        <dbReference type="ARBA" id="ARBA00023139"/>
    </source>
</evidence>
<evidence type="ECO:0000313" key="10">
    <source>
        <dbReference type="Proteomes" id="UP000637267"/>
    </source>
</evidence>
<keyword evidence="5 6" id="KW-0449">Lipoprotein</keyword>
<evidence type="ECO:0000256" key="4">
    <source>
        <dbReference type="ARBA" id="ARBA00023237"/>
    </source>
</evidence>
<comment type="caution">
    <text evidence="9">The sequence shown here is derived from an EMBL/GenBank/DDBJ whole genome shotgun (WGS) entry which is preliminary data.</text>
</comment>
<dbReference type="EMBL" id="BMLX01000005">
    <property type="protein sequence ID" value="GGP23210.1"/>
    <property type="molecule type" value="Genomic_DNA"/>
</dbReference>
<comment type="similarity">
    <text evidence="6">Belongs to the BamD family.</text>
</comment>
<evidence type="ECO:0000313" key="9">
    <source>
        <dbReference type="EMBL" id="GGP23210.1"/>
    </source>
</evidence>
<dbReference type="PANTHER" id="PTHR37423:SF1">
    <property type="entry name" value="OUTER MEMBRANE PROTEIN ASSEMBLY FACTOR BAMD"/>
    <property type="match status" value="1"/>
</dbReference>
<proteinExistence type="inferred from homology"/>